<comment type="caution">
    <text evidence="1">The sequence shown here is derived from an EMBL/GenBank/DDBJ whole genome shotgun (WGS) entry which is preliminary data.</text>
</comment>
<proteinExistence type="predicted"/>
<keyword evidence="2" id="KW-1185">Reference proteome</keyword>
<protein>
    <submittedName>
        <fullName evidence="1">Uncharacterized protein</fullName>
    </submittedName>
</protein>
<sequence>MLCPLFFVVARVVGSDGSLEKWKQRLVALCAVSATEPLGNSYYWGHDLSNAEPDTLWGLEGYTHPAGFFLGHTSTDVFKREMRLADEDKLLKTVQGVGSPDYDLHHYDFAGGWLKRDDDPGRDSHESAVAVVHFWASKGRREEVMRGLKGFAGEQRERGVGEGELQSCAVLEEVMDRSLATLWLRAKNTEHLQSQLEGKEYQALLTALQPLTARTETHLSQIFNGHIDQRPKESGV</sequence>
<gene>
    <name evidence="1" type="ORF">BDP55DRAFT_729605</name>
</gene>
<organism evidence="1 2">
    <name type="scientific">Colletotrichum godetiae</name>
    <dbReference type="NCBI Taxonomy" id="1209918"/>
    <lineage>
        <taxon>Eukaryota</taxon>
        <taxon>Fungi</taxon>
        <taxon>Dikarya</taxon>
        <taxon>Ascomycota</taxon>
        <taxon>Pezizomycotina</taxon>
        <taxon>Sordariomycetes</taxon>
        <taxon>Hypocreomycetidae</taxon>
        <taxon>Glomerellales</taxon>
        <taxon>Glomerellaceae</taxon>
        <taxon>Colletotrichum</taxon>
        <taxon>Colletotrichum acutatum species complex</taxon>
    </lineage>
</organism>
<accession>A0AAJ0ET34</accession>
<dbReference type="GeneID" id="85464111"/>
<dbReference type="Proteomes" id="UP001224890">
    <property type="component" value="Unassembled WGS sequence"/>
</dbReference>
<dbReference type="AlphaFoldDB" id="A0AAJ0ET34"/>
<evidence type="ECO:0000313" key="1">
    <source>
        <dbReference type="EMBL" id="KAK1674587.1"/>
    </source>
</evidence>
<dbReference type="RefSeq" id="XP_060428590.1">
    <property type="nucleotide sequence ID" value="XM_060579585.1"/>
</dbReference>
<name>A0AAJ0ET34_9PEZI</name>
<reference evidence="1" key="1">
    <citation type="submission" date="2021-06" db="EMBL/GenBank/DDBJ databases">
        <title>Comparative genomics, transcriptomics and evolutionary studies reveal genomic signatures of adaptation to plant cell wall in hemibiotrophic fungi.</title>
        <authorList>
            <consortium name="DOE Joint Genome Institute"/>
            <person name="Baroncelli R."/>
            <person name="Diaz J.F."/>
            <person name="Benocci T."/>
            <person name="Peng M."/>
            <person name="Battaglia E."/>
            <person name="Haridas S."/>
            <person name="Andreopoulos W."/>
            <person name="Labutti K."/>
            <person name="Pangilinan J."/>
            <person name="Floch G.L."/>
            <person name="Makela M.R."/>
            <person name="Henrissat B."/>
            <person name="Grigoriev I.V."/>
            <person name="Crouch J.A."/>
            <person name="De Vries R.P."/>
            <person name="Sukno S.A."/>
            <person name="Thon M.R."/>
        </authorList>
    </citation>
    <scope>NUCLEOTIDE SEQUENCE</scope>
    <source>
        <strain evidence="1">CBS 193.32</strain>
    </source>
</reference>
<evidence type="ECO:0000313" key="2">
    <source>
        <dbReference type="Proteomes" id="UP001224890"/>
    </source>
</evidence>
<dbReference type="EMBL" id="JAHMHR010000025">
    <property type="protein sequence ID" value="KAK1674587.1"/>
    <property type="molecule type" value="Genomic_DNA"/>
</dbReference>